<feature type="region of interest" description="Disordered" evidence="1">
    <location>
        <begin position="1"/>
        <end position="29"/>
    </location>
</feature>
<accession>A0A9P6WBC2</accession>
<reference evidence="2 3" key="1">
    <citation type="submission" date="2020-11" db="EMBL/GenBank/DDBJ databases">
        <title>Kefir isolates.</title>
        <authorList>
            <person name="Marcisauskas S."/>
            <person name="Kim Y."/>
            <person name="Blasche S."/>
        </authorList>
    </citation>
    <scope>NUCLEOTIDE SEQUENCE [LARGE SCALE GENOMIC DNA]</scope>
    <source>
        <strain evidence="2 3">OG2</strain>
    </source>
</reference>
<dbReference type="Proteomes" id="UP000750334">
    <property type="component" value="Unassembled WGS sequence"/>
</dbReference>
<evidence type="ECO:0000313" key="3">
    <source>
        <dbReference type="Proteomes" id="UP000750334"/>
    </source>
</evidence>
<sequence>MSKLNDQDTSEDSQHTDIHRTNPDRFTKARVPEIEIQSIDAMWSNEHKVYDKLKNELAELKMKEELNCIESQTKIETEI</sequence>
<comment type="caution">
    <text evidence="2">The sequence shown here is derived from an EMBL/GenBank/DDBJ whole genome shotgun (WGS) entry which is preliminary data.</text>
</comment>
<evidence type="ECO:0000313" key="2">
    <source>
        <dbReference type="EMBL" id="KAG0669415.1"/>
    </source>
</evidence>
<protein>
    <submittedName>
        <fullName evidence="2">Uncharacterized protein</fullName>
    </submittedName>
</protein>
<evidence type="ECO:0000256" key="1">
    <source>
        <dbReference type="SAM" id="MobiDB-lite"/>
    </source>
</evidence>
<gene>
    <name evidence="2" type="ORF">C6P45_003768</name>
</gene>
<proteinExistence type="predicted"/>
<feature type="compositionally biased region" description="Basic and acidic residues" evidence="1">
    <location>
        <begin position="12"/>
        <end position="29"/>
    </location>
</feature>
<name>A0A9P6WBC2_MAUEX</name>
<organism evidence="2 3">
    <name type="scientific">Maudiozyma exigua</name>
    <name type="common">Yeast</name>
    <name type="synonym">Kazachstania exigua</name>
    <dbReference type="NCBI Taxonomy" id="34358"/>
    <lineage>
        <taxon>Eukaryota</taxon>
        <taxon>Fungi</taxon>
        <taxon>Dikarya</taxon>
        <taxon>Ascomycota</taxon>
        <taxon>Saccharomycotina</taxon>
        <taxon>Saccharomycetes</taxon>
        <taxon>Saccharomycetales</taxon>
        <taxon>Saccharomycetaceae</taxon>
        <taxon>Maudiozyma</taxon>
    </lineage>
</organism>
<dbReference type="EMBL" id="PUHR01000041">
    <property type="protein sequence ID" value="KAG0669415.1"/>
    <property type="molecule type" value="Genomic_DNA"/>
</dbReference>
<keyword evidence="3" id="KW-1185">Reference proteome</keyword>
<dbReference type="AlphaFoldDB" id="A0A9P6WBC2"/>